<protein>
    <submittedName>
        <fullName evidence="1">Uncharacterized protein</fullName>
    </submittedName>
</protein>
<accession>A0ABW6BZ60</accession>
<dbReference type="RefSeq" id="WP_377488530.1">
    <property type="nucleotide sequence ID" value="NZ_JBHUOX010000018.1"/>
</dbReference>
<name>A0ABW6BZ60_9BACT</name>
<comment type="caution">
    <text evidence="1">The sequence shown here is derived from an EMBL/GenBank/DDBJ whole genome shotgun (WGS) entry which is preliminary data.</text>
</comment>
<evidence type="ECO:0000313" key="2">
    <source>
        <dbReference type="Proteomes" id="UP001597641"/>
    </source>
</evidence>
<keyword evidence="2" id="KW-1185">Reference proteome</keyword>
<organism evidence="1 2">
    <name type="scientific">Pontibacter toksunensis</name>
    <dbReference type="NCBI Taxonomy" id="1332631"/>
    <lineage>
        <taxon>Bacteria</taxon>
        <taxon>Pseudomonadati</taxon>
        <taxon>Bacteroidota</taxon>
        <taxon>Cytophagia</taxon>
        <taxon>Cytophagales</taxon>
        <taxon>Hymenobacteraceae</taxon>
        <taxon>Pontibacter</taxon>
    </lineage>
</organism>
<dbReference type="Proteomes" id="UP001597641">
    <property type="component" value="Unassembled WGS sequence"/>
</dbReference>
<proteinExistence type="predicted"/>
<dbReference type="EMBL" id="JBHUOX010000018">
    <property type="protein sequence ID" value="MFD3002680.1"/>
    <property type="molecule type" value="Genomic_DNA"/>
</dbReference>
<sequence length="56" mass="6524">MVKKQEQANASLKHVEDTMMDFYLESREQADTVGMAAYMELHLSPAEYQLWLQMGE</sequence>
<gene>
    <name evidence="1" type="ORF">ACFS7Z_20080</name>
</gene>
<reference evidence="2" key="1">
    <citation type="journal article" date="2019" name="Int. J. Syst. Evol. Microbiol.">
        <title>The Global Catalogue of Microorganisms (GCM) 10K type strain sequencing project: providing services to taxonomists for standard genome sequencing and annotation.</title>
        <authorList>
            <consortium name="The Broad Institute Genomics Platform"/>
            <consortium name="The Broad Institute Genome Sequencing Center for Infectious Disease"/>
            <person name="Wu L."/>
            <person name="Ma J."/>
        </authorList>
    </citation>
    <scope>NUCLEOTIDE SEQUENCE [LARGE SCALE GENOMIC DNA]</scope>
    <source>
        <strain evidence="2">KCTC 23984</strain>
    </source>
</reference>
<evidence type="ECO:0000313" key="1">
    <source>
        <dbReference type="EMBL" id="MFD3002680.1"/>
    </source>
</evidence>